<reference evidence="3" key="1">
    <citation type="journal article" date="2019" name="Int. J. Syst. Evol. Microbiol.">
        <title>The Global Catalogue of Microorganisms (GCM) 10K type strain sequencing project: providing services to taxonomists for standard genome sequencing and annotation.</title>
        <authorList>
            <consortium name="The Broad Institute Genomics Platform"/>
            <consortium name="The Broad Institute Genome Sequencing Center for Infectious Disease"/>
            <person name="Wu L."/>
            <person name="Ma J."/>
        </authorList>
    </citation>
    <scope>NUCLEOTIDE SEQUENCE [LARGE SCALE GENOMIC DNA]</scope>
    <source>
        <strain evidence="3">CGMCC 1.15772</strain>
    </source>
</reference>
<dbReference type="InterPro" id="IPR003695">
    <property type="entry name" value="Ppx_GppA_N"/>
</dbReference>
<accession>A0ABW1YF63</accession>
<keyword evidence="3" id="KW-1185">Reference proteome</keyword>
<protein>
    <submittedName>
        <fullName evidence="2">Ppx/GppA phosphatase family protein</fullName>
    </submittedName>
</protein>
<evidence type="ECO:0000313" key="3">
    <source>
        <dbReference type="Proteomes" id="UP001596297"/>
    </source>
</evidence>
<dbReference type="Pfam" id="PF02541">
    <property type="entry name" value="Ppx-GppA"/>
    <property type="match status" value="1"/>
</dbReference>
<evidence type="ECO:0000313" key="2">
    <source>
        <dbReference type="EMBL" id="MFC6592225.1"/>
    </source>
</evidence>
<dbReference type="PANTHER" id="PTHR30005">
    <property type="entry name" value="EXOPOLYPHOSPHATASE"/>
    <property type="match status" value="1"/>
</dbReference>
<gene>
    <name evidence="2" type="ORF">ACFP81_09600</name>
</gene>
<dbReference type="Gene3D" id="3.30.420.40">
    <property type="match status" value="1"/>
</dbReference>
<dbReference type="EMBL" id="JBHSWD010000001">
    <property type="protein sequence ID" value="MFC6592225.1"/>
    <property type="molecule type" value="Genomic_DNA"/>
</dbReference>
<dbReference type="InterPro" id="IPR043129">
    <property type="entry name" value="ATPase_NBD"/>
</dbReference>
<evidence type="ECO:0000259" key="1">
    <source>
        <dbReference type="Pfam" id="PF02541"/>
    </source>
</evidence>
<dbReference type="Proteomes" id="UP001596297">
    <property type="component" value="Unassembled WGS sequence"/>
</dbReference>
<dbReference type="RefSeq" id="WP_380083232.1">
    <property type="nucleotide sequence ID" value="NZ_JBHSWD010000001.1"/>
</dbReference>
<comment type="caution">
    <text evidence="2">The sequence shown here is derived from an EMBL/GenBank/DDBJ whole genome shotgun (WGS) entry which is preliminary data.</text>
</comment>
<name>A0ABW1YF63_9DEIO</name>
<dbReference type="PANTHER" id="PTHR30005:SF0">
    <property type="entry name" value="RETROGRADE REGULATION PROTEIN 2"/>
    <property type="match status" value="1"/>
</dbReference>
<proteinExistence type="predicted"/>
<sequence>MRVAVADVGTNSTHLMIAEAHGGDYRVLDALKVRTRLGECLDSSGNLTPEGEDRLAETLLRFRELSAAADVVDLRVYATSALREAPNGPDVAARMRARTSVYPVIISGEREGRLTYLGAAHSVEFGADNLLLDLGGGSLEIARGGPDAPSDVLSLPLGAIRMTDAYLTSDPPTKGQVRALSTAVEAALKPYRGRFEVGDQTEVFLSSGTAEAAALALASAGDTAAQCQWPDCDRARAGPPA</sequence>
<organism evidence="2 3">
    <name type="scientific">Deinococcus lacus</name>
    <dbReference type="NCBI Taxonomy" id="392561"/>
    <lineage>
        <taxon>Bacteria</taxon>
        <taxon>Thermotogati</taxon>
        <taxon>Deinococcota</taxon>
        <taxon>Deinococci</taxon>
        <taxon>Deinococcales</taxon>
        <taxon>Deinococcaceae</taxon>
        <taxon>Deinococcus</taxon>
    </lineage>
</organism>
<dbReference type="Gene3D" id="3.30.420.150">
    <property type="entry name" value="Exopolyphosphatase. Domain 2"/>
    <property type="match status" value="1"/>
</dbReference>
<feature type="domain" description="Ppx/GppA phosphatase N-terminal" evidence="1">
    <location>
        <begin position="17"/>
        <end position="214"/>
    </location>
</feature>
<dbReference type="InterPro" id="IPR050273">
    <property type="entry name" value="GppA/Ppx_hydrolase"/>
</dbReference>
<dbReference type="SUPFAM" id="SSF53067">
    <property type="entry name" value="Actin-like ATPase domain"/>
    <property type="match status" value="2"/>
</dbReference>